<dbReference type="Proteomes" id="UP000054097">
    <property type="component" value="Unassembled WGS sequence"/>
</dbReference>
<feature type="region of interest" description="Disordered" evidence="1">
    <location>
        <begin position="1"/>
        <end position="51"/>
    </location>
</feature>
<dbReference type="HOGENOM" id="CLU_2028164_0_0_1"/>
<protein>
    <submittedName>
        <fullName evidence="2">Uncharacterized protein</fullName>
    </submittedName>
</protein>
<reference evidence="2 3" key="1">
    <citation type="submission" date="2014-04" db="EMBL/GenBank/DDBJ databases">
        <authorList>
            <consortium name="DOE Joint Genome Institute"/>
            <person name="Kuo A."/>
            <person name="Zuccaro A."/>
            <person name="Kohler A."/>
            <person name="Nagy L.G."/>
            <person name="Floudas D."/>
            <person name="Copeland A."/>
            <person name="Barry K.W."/>
            <person name="Cichocki N."/>
            <person name="Veneault-Fourrey C."/>
            <person name="LaButti K."/>
            <person name="Lindquist E.A."/>
            <person name="Lipzen A."/>
            <person name="Lundell T."/>
            <person name="Morin E."/>
            <person name="Murat C."/>
            <person name="Sun H."/>
            <person name="Tunlid A."/>
            <person name="Henrissat B."/>
            <person name="Grigoriev I.V."/>
            <person name="Hibbett D.S."/>
            <person name="Martin F."/>
            <person name="Nordberg H.P."/>
            <person name="Cantor M.N."/>
            <person name="Hua S.X."/>
        </authorList>
    </citation>
    <scope>NUCLEOTIDE SEQUENCE [LARGE SCALE GENOMIC DNA]</scope>
    <source>
        <strain evidence="2 3">MAFF 305830</strain>
    </source>
</reference>
<reference evidence="3" key="2">
    <citation type="submission" date="2015-01" db="EMBL/GenBank/DDBJ databases">
        <title>Evolutionary Origins and Diversification of the Mycorrhizal Mutualists.</title>
        <authorList>
            <consortium name="DOE Joint Genome Institute"/>
            <consortium name="Mycorrhizal Genomics Consortium"/>
            <person name="Kohler A."/>
            <person name="Kuo A."/>
            <person name="Nagy L.G."/>
            <person name="Floudas D."/>
            <person name="Copeland A."/>
            <person name="Barry K.W."/>
            <person name="Cichocki N."/>
            <person name="Veneault-Fourrey C."/>
            <person name="LaButti K."/>
            <person name="Lindquist E.A."/>
            <person name="Lipzen A."/>
            <person name="Lundell T."/>
            <person name="Morin E."/>
            <person name="Murat C."/>
            <person name="Riley R."/>
            <person name="Ohm R."/>
            <person name="Sun H."/>
            <person name="Tunlid A."/>
            <person name="Henrissat B."/>
            <person name="Grigoriev I.V."/>
            <person name="Hibbett D.S."/>
            <person name="Martin F."/>
        </authorList>
    </citation>
    <scope>NUCLEOTIDE SEQUENCE [LARGE SCALE GENOMIC DNA]</scope>
    <source>
        <strain evidence="3">MAFF 305830</strain>
    </source>
</reference>
<dbReference type="AlphaFoldDB" id="A0A0C2WNB3"/>
<gene>
    <name evidence="2" type="ORF">M408DRAFT_163910</name>
</gene>
<accession>A0A0C2WNB3</accession>
<proteinExistence type="predicted"/>
<name>A0A0C2WNB3_SERVB</name>
<evidence type="ECO:0000256" key="1">
    <source>
        <dbReference type="SAM" id="MobiDB-lite"/>
    </source>
</evidence>
<evidence type="ECO:0000313" key="2">
    <source>
        <dbReference type="EMBL" id="KIM27738.1"/>
    </source>
</evidence>
<feature type="region of interest" description="Disordered" evidence="1">
    <location>
        <begin position="95"/>
        <end position="122"/>
    </location>
</feature>
<dbReference type="EMBL" id="KN824297">
    <property type="protein sequence ID" value="KIM27738.1"/>
    <property type="molecule type" value="Genomic_DNA"/>
</dbReference>
<feature type="compositionally biased region" description="Polar residues" evidence="1">
    <location>
        <begin position="105"/>
        <end position="114"/>
    </location>
</feature>
<evidence type="ECO:0000313" key="3">
    <source>
        <dbReference type="Proteomes" id="UP000054097"/>
    </source>
</evidence>
<sequence>MLSSLRESASGLSRLKRNLPIGVSKSSGKAPPIISGSIRKSSEQVRPTTDTKALYSKPAFSKSLPHIKSLSQRRSPVLLPLPTMPTNGAISAETMARSDAVHESTPGTLGSSQAVYPIRKPL</sequence>
<keyword evidence="3" id="KW-1185">Reference proteome</keyword>
<feature type="compositionally biased region" description="Polar residues" evidence="1">
    <location>
        <begin position="1"/>
        <end position="11"/>
    </location>
</feature>
<organism evidence="2 3">
    <name type="scientific">Serendipita vermifera MAFF 305830</name>
    <dbReference type="NCBI Taxonomy" id="933852"/>
    <lineage>
        <taxon>Eukaryota</taxon>
        <taxon>Fungi</taxon>
        <taxon>Dikarya</taxon>
        <taxon>Basidiomycota</taxon>
        <taxon>Agaricomycotina</taxon>
        <taxon>Agaricomycetes</taxon>
        <taxon>Sebacinales</taxon>
        <taxon>Serendipitaceae</taxon>
        <taxon>Serendipita</taxon>
    </lineage>
</organism>